<proteinExistence type="predicted"/>
<reference evidence="1" key="1">
    <citation type="journal article" date="2020" name="Nature">
        <title>Giant virus diversity and host interactions through global metagenomics.</title>
        <authorList>
            <person name="Schulz F."/>
            <person name="Roux S."/>
            <person name="Paez-Espino D."/>
            <person name="Jungbluth S."/>
            <person name="Walsh D.A."/>
            <person name="Denef V.J."/>
            <person name="McMahon K.D."/>
            <person name="Konstantinidis K.T."/>
            <person name="Eloe-Fadrosh E.A."/>
            <person name="Kyrpides N.C."/>
            <person name="Woyke T."/>
        </authorList>
    </citation>
    <scope>NUCLEOTIDE SEQUENCE</scope>
    <source>
        <strain evidence="1">GVMAG-S-ERX555965-48</strain>
    </source>
</reference>
<dbReference type="AlphaFoldDB" id="A0A6C0AXM0"/>
<organism evidence="1">
    <name type="scientific">viral metagenome</name>
    <dbReference type="NCBI Taxonomy" id="1070528"/>
    <lineage>
        <taxon>unclassified sequences</taxon>
        <taxon>metagenomes</taxon>
        <taxon>organismal metagenomes</taxon>
    </lineage>
</organism>
<sequence>MVNNTVYMKTFNDQFFQFCDDIYRVFPDEVTIPQAKNLAIMVKKTNPKLLISIWQRYITIPYEKVMLNGNVDECEAFFVSKDYSHDVRNLGSNADLTLKTLEMMRHRVKIMQTDDKSTAIKYVTNLIKLSNLYWNSGENHIYYG</sequence>
<name>A0A6C0AXM0_9ZZZZ</name>
<dbReference type="EMBL" id="MN738771">
    <property type="protein sequence ID" value="QHS84001.1"/>
    <property type="molecule type" value="Genomic_DNA"/>
</dbReference>
<accession>A0A6C0AXM0</accession>
<protein>
    <submittedName>
        <fullName evidence="1">Uncharacterized protein</fullName>
    </submittedName>
</protein>
<evidence type="ECO:0000313" key="1">
    <source>
        <dbReference type="EMBL" id="QHS84001.1"/>
    </source>
</evidence>